<sequence>MRLFGLCPKRFYFDFNKEQFNRTNYSTLGSLIKETVYPHFSFRQI</sequence>
<protein>
    <submittedName>
        <fullName evidence="1">Uncharacterized protein</fullName>
    </submittedName>
</protein>
<dbReference type="AlphaFoldDB" id="A0A6J4JTQ9"/>
<reference evidence="1" key="1">
    <citation type="submission" date="2020-02" db="EMBL/GenBank/DDBJ databases">
        <authorList>
            <person name="Meier V. D."/>
        </authorList>
    </citation>
    <scope>NUCLEOTIDE SEQUENCE</scope>
    <source>
        <strain evidence="1">AVDCRST_MAG95</strain>
    </source>
</reference>
<evidence type="ECO:0000313" key="1">
    <source>
        <dbReference type="EMBL" id="CAA9287365.1"/>
    </source>
</evidence>
<organism evidence="1">
    <name type="scientific">uncultured Adhaeribacter sp</name>
    <dbReference type="NCBI Taxonomy" id="448109"/>
    <lineage>
        <taxon>Bacteria</taxon>
        <taxon>Pseudomonadati</taxon>
        <taxon>Bacteroidota</taxon>
        <taxon>Cytophagia</taxon>
        <taxon>Cytophagales</taxon>
        <taxon>Hymenobacteraceae</taxon>
        <taxon>Adhaeribacter</taxon>
        <taxon>environmental samples</taxon>
    </lineage>
</organism>
<name>A0A6J4JTQ9_9BACT</name>
<gene>
    <name evidence="1" type="ORF">AVDCRST_MAG95-3755</name>
</gene>
<proteinExistence type="predicted"/>
<dbReference type="EMBL" id="CADCTJ010001177">
    <property type="protein sequence ID" value="CAA9287365.1"/>
    <property type="molecule type" value="Genomic_DNA"/>
</dbReference>
<accession>A0A6J4JTQ9</accession>